<sequence>MNSPATPLSSTRLVTLYTLFAGISILANIGLQKLFLIVYAGPYGVPLSVFVGTGGGLVVKFLLDKIWIFRYQHRDLSHGIQSFMLYTVMGLATTVIFWGFEFGADAIFHSEAARFTGGAIGLAIGYVVKYRLDKKFVFA</sequence>
<name>A0A1H0ZZ27_9BURK</name>
<protein>
    <submittedName>
        <fullName evidence="2">GtrA-like protein</fullName>
    </submittedName>
</protein>
<feature type="transmembrane region" description="Helical" evidence="1">
    <location>
        <begin position="83"/>
        <end position="100"/>
    </location>
</feature>
<feature type="transmembrane region" description="Helical" evidence="1">
    <location>
        <begin position="43"/>
        <end position="63"/>
    </location>
</feature>
<reference evidence="3" key="1">
    <citation type="submission" date="2016-10" db="EMBL/GenBank/DDBJ databases">
        <authorList>
            <person name="Varghese N."/>
        </authorList>
    </citation>
    <scope>NUCLEOTIDE SEQUENCE [LARGE SCALE GENOMIC DNA]</scope>
    <source>
        <strain evidence="3">GAS106B</strain>
    </source>
</reference>
<keyword evidence="3" id="KW-1185">Reference proteome</keyword>
<feature type="transmembrane region" description="Helical" evidence="1">
    <location>
        <begin position="112"/>
        <end position="128"/>
    </location>
</feature>
<keyword evidence="1" id="KW-0812">Transmembrane</keyword>
<dbReference type="AlphaFoldDB" id="A0A1H0ZZ27"/>
<accession>A0A1H0ZZ27</accession>
<keyword evidence="1" id="KW-1133">Transmembrane helix</keyword>
<gene>
    <name evidence="2" type="ORF">SAMN05443245_0927</name>
</gene>
<feature type="transmembrane region" description="Helical" evidence="1">
    <location>
        <begin position="12"/>
        <end position="31"/>
    </location>
</feature>
<evidence type="ECO:0000313" key="3">
    <source>
        <dbReference type="Proteomes" id="UP000183487"/>
    </source>
</evidence>
<dbReference type="Proteomes" id="UP000183487">
    <property type="component" value="Unassembled WGS sequence"/>
</dbReference>
<evidence type="ECO:0000313" key="2">
    <source>
        <dbReference type="EMBL" id="SDQ32649.1"/>
    </source>
</evidence>
<dbReference type="NCBIfam" id="NF037976">
    <property type="entry name" value="gtrA_1"/>
    <property type="match status" value="1"/>
</dbReference>
<keyword evidence="1" id="KW-0472">Membrane</keyword>
<evidence type="ECO:0000256" key="1">
    <source>
        <dbReference type="SAM" id="Phobius"/>
    </source>
</evidence>
<proteinExistence type="predicted"/>
<dbReference type="EMBL" id="FNKP01000001">
    <property type="protein sequence ID" value="SDQ32649.1"/>
    <property type="molecule type" value="Genomic_DNA"/>
</dbReference>
<organism evidence="2 3">
    <name type="scientific">Paraburkholderia fungorum</name>
    <dbReference type="NCBI Taxonomy" id="134537"/>
    <lineage>
        <taxon>Bacteria</taxon>
        <taxon>Pseudomonadati</taxon>
        <taxon>Pseudomonadota</taxon>
        <taxon>Betaproteobacteria</taxon>
        <taxon>Burkholderiales</taxon>
        <taxon>Burkholderiaceae</taxon>
        <taxon>Paraburkholderia</taxon>
    </lineage>
</organism>